<comment type="caution">
    <text evidence="1">The sequence shown here is derived from an EMBL/GenBank/DDBJ whole genome shotgun (WGS) entry which is preliminary data.</text>
</comment>
<proteinExistence type="predicted"/>
<name>A0AAW7YW32_9STAP</name>
<gene>
    <name evidence="1" type="ORF">Q4528_16170</name>
</gene>
<evidence type="ECO:0000313" key="1">
    <source>
        <dbReference type="EMBL" id="MDO6575645.1"/>
    </source>
</evidence>
<keyword evidence="2" id="KW-1185">Reference proteome</keyword>
<sequence>GCAGQLNGSMDFAEESFDDAVEELTITDAAGNDVCLDGYPDLLNAICKHAISCWKQHGDDDDEADFDYGDAA</sequence>
<dbReference type="RefSeq" id="WP_303522801.1">
    <property type="nucleotide sequence ID" value="NZ_JAUOQO010001011.1"/>
</dbReference>
<feature type="non-terminal residue" evidence="1">
    <location>
        <position position="1"/>
    </location>
</feature>
<dbReference type="AlphaFoldDB" id="A0AAW7YW32"/>
<accession>A0AAW7YW32</accession>
<organism evidence="1 2">
    <name type="scientific">Staphylococcus pasteuri_A</name>
    <dbReference type="NCBI Taxonomy" id="3062664"/>
    <lineage>
        <taxon>Bacteria</taxon>
        <taxon>Bacillati</taxon>
        <taxon>Bacillota</taxon>
        <taxon>Bacilli</taxon>
        <taxon>Bacillales</taxon>
        <taxon>Staphylococcaceae</taxon>
        <taxon>Staphylococcus</taxon>
    </lineage>
</organism>
<reference evidence="1" key="1">
    <citation type="submission" date="2023-07" db="EMBL/GenBank/DDBJ databases">
        <title>Genome content predicts the carbon catabolic preferences of heterotrophic bacteria.</title>
        <authorList>
            <person name="Gralka M."/>
        </authorList>
    </citation>
    <scope>NUCLEOTIDE SEQUENCE</scope>
    <source>
        <strain evidence="1">E2R20</strain>
    </source>
</reference>
<dbReference type="Proteomes" id="UP001170310">
    <property type="component" value="Unassembled WGS sequence"/>
</dbReference>
<protein>
    <submittedName>
        <fullName evidence="1">Uncharacterized protein</fullName>
    </submittedName>
</protein>
<dbReference type="EMBL" id="JAUOQO010001011">
    <property type="protein sequence ID" value="MDO6575645.1"/>
    <property type="molecule type" value="Genomic_DNA"/>
</dbReference>
<evidence type="ECO:0000313" key="2">
    <source>
        <dbReference type="Proteomes" id="UP001170310"/>
    </source>
</evidence>